<evidence type="ECO:0000256" key="1">
    <source>
        <dbReference type="SAM" id="MobiDB-lite"/>
    </source>
</evidence>
<dbReference type="Pfam" id="PF17119">
    <property type="entry name" value="MMU163"/>
    <property type="match status" value="2"/>
</dbReference>
<dbReference type="InterPro" id="IPR018790">
    <property type="entry name" value="DUF2358"/>
</dbReference>
<dbReference type="InterPro" id="IPR031342">
    <property type="entry name" value="Mug163-like"/>
</dbReference>
<dbReference type="OrthoDB" id="5329385at2759"/>
<gene>
    <name evidence="2" type="ORF">AOQ84DRAFT_7258</name>
</gene>
<dbReference type="PANTHER" id="PTHR31094">
    <property type="entry name" value="RIKEN CDNA 2310061I04 GENE"/>
    <property type="match status" value="1"/>
</dbReference>
<dbReference type="EMBL" id="KV749307">
    <property type="protein sequence ID" value="OCL10119.1"/>
    <property type="molecule type" value="Genomic_DNA"/>
</dbReference>
<dbReference type="AlphaFoldDB" id="A0A8E2F468"/>
<feature type="compositionally biased region" description="Basic and acidic residues" evidence="1">
    <location>
        <begin position="285"/>
        <end position="297"/>
    </location>
</feature>
<evidence type="ECO:0000313" key="2">
    <source>
        <dbReference type="EMBL" id="OCL10119.1"/>
    </source>
</evidence>
<organism evidence="2 3">
    <name type="scientific">Glonium stellatum</name>
    <dbReference type="NCBI Taxonomy" id="574774"/>
    <lineage>
        <taxon>Eukaryota</taxon>
        <taxon>Fungi</taxon>
        <taxon>Dikarya</taxon>
        <taxon>Ascomycota</taxon>
        <taxon>Pezizomycotina</taxon>
        <taxon>Dothideomycetes</taxon>
        <taxon>Pleosporomycetidae</taxon>
        <taxon>Gloniales</taxon>
        <taxon>Gloniaceae</taxon>
        <taxon>Glonium</taxon>
    </lineage>
</organism>
<protein>
    <submittedName>
        <fullName evidence="2">Uncharacterized protein</fullName>
    </submittedName>
</protein>
<feature type="region of interest" description="Disordered" evidence="1">
    <location>
        <begin position="269"/>
        <end position="297"/>
    </location>
</feature>
<sequence length="297" mass="32919">MTAGLMRRLSSSSRIHAQRITSKNLACSVPVALRQPQRTLANIRERNIPLSKTWFTSTVPCTFPPELSGQDHSPPDERTLKLGKTIRILHDRLPTLLASPLPQEILSPQITLHLFPSTHPHLPTVSGKIAYTAALWTAPVAWGRVPVVGNVKLIVLSERMVQNGGSSTPSNHRHEKLIVRWKTCGKSKGRQTSGLYRGISAGEQVDKITEFLGGVARDDEEFCGLFIFEFDEEGRIISHTIEHAEEGGSWDKTTRVISVTDWLLGRAWGKKSEDGSPGLALAETQRNDNDQNLKKRG</sequence>
<name>A0A8E2F468_9PEZI</name>
<keyword evidence="3" id="KW-1185">Reference proteome</keyword>
<dbReference type="PANTHER" id="PTHR31094:SF2">
    <property type="entry name" value="RIKEN CDNA 2310061I04 GENE"/>
    <property type="match status" value="1"/>
</dbReference>
<accession>A0A8E2F468</accession>
<reference evidence="2 3" key="1">
    <citation type="journal article" date="2016" name="Nat. Commun.">
        <title>Ectomycorrhizal ecology is imprinted in the genome of the dominant symbiotic fungus Cenococcum geophilum.</title>
        <authorList>
            <consortium name="DOE Joint Genome Institute"/>
            <person name="Peter M."/>
            <person name="Kohler A."/>
            <person name="Ohm R.A."/>
            <person name="Kuo A."/>
            <person name="Krutzmann J."/>
            <person name="Morin E."/>
            <person name="Arend M."/>
            <person name="Barry K.W."/>
            <person name="Binder M."/>
            <person name="Choi C."/>
            <person name="Clum A."/>
            <person name="Copeland A."/>
            <person name="Grisel N."/>
            <person name="Haridas S."/>
            <person name="Kipfer T."/>
            <person name="LaButti K."/>
            <person name="Lindquist E."/>
            <person name="Lipzen A."/>
            <person name="Maire R."/>
            <person name="Meier B."/>
            <person name="Mihaltcheva S."/>
            <person name="Molinier V."/>
            <person name="Murat C."/>
            <person name="Poggeler S."/>
            <person name="Quandt C.A."/>
            <person name="Sperisen C."/>
            <person name="Tritt A."/>
            <person name="Tisserant E."/>
            <person name="Crous P.W."/>
            <person name="Henrissat B."/>
            <person name="Nehls U."/>
            <person name="Egli S."/>
            <person name="Spatafora J.W."/>
            <person name="Grigoriev I.V."/>
            <person name="Martin F.M."/>
        </authorList>
    </citation>
    <scope>NUCLEOTIDE SEQUENCE [LARGE SCALE GENOMIC DNA]</scope>
    <source>
        <strain evidence="2 3">CBS 207.34</strain>
    </source>
</reference>
<evidence type="ECO:0000313" key="3">
    <source>
        <dbReference type="Proteomes" id="UP000250140"/>
    </source>
</evidence>
<proteinExistence type="predicted"/>
<dbReference type="Proteomes" id="UP000250140">
    <property type="component" value="Unassembled WGS sequence"/>
</dbReference>